<evidence type="ECO:0000256" key="3">
    <source>
        <dbReference type="ARBA" id="ARBA00022964"/>
    </source>
</evidence>
<keyword evidence="6" id="KW-0472">Membrane</keyword>
<evidence type="ECO:0000256" key="6">
    <source>
        <dbReference type="SAM" id="Phobius"/>
    </source>
</evidence>
<dbReference type="EMBL" id="MN740684">
    <property type="protein sequence ID" value="QHU07389.1"/>
    <property type="molecule type" value="Genomic_DNA"/>
</dbReference>
<evidence type="ECO:0000256" key="5">
    <source>
        <dbReference type="ARBA" id="ARBA00023004"/>
    </source>
</evidence>
<dbReference type="InterPro" id="IPR006620">
    <property type="entry name" value="Pro_4_hyd_alph"/>
</dbReference>
<dbReference type="PANTHER" id="PTHR10869:SF246">
    <property type="entry name" value="TRANSMEMBRANE PROLYL 4-HYDROXYLASE"/>
    <property type="match status" value="1"/>
</dbReference>
<dbReference type="GO" id="GO:0005506">
    <property type="term" value="F:iron ion binding"/>
    <property type="evidence" value="ECO:0007669"/>
    <property type="project" value="InterPro"/>
</dbReference>
<dbReference type="GO" id="GO:0004656">
    <property type="term" value="F:procollagen-proline 4-dioxygenase activity"/>
    <property type="evidence" value="ECO:0007669"/>
    <property type="project" value="TreeGrafter"/>
</dbReference>
<keyword evidence="4" id="KW-0560">Oxidoreductase</keyword>
<evidence type="ECO:0000313" key="8">
    <source>
        <dbReference type="EMBL" id="QHU07389.1"/>
    </source>
</evidence>
<sequence length="241" mass="28067">MKYQIYIAIFIVLFVILLCIMLYNIINKYKFKDIIQKQEIARINLKTYGDFYVIKLDNLLSIEECSHLINLAKNKGLENSTVYQNKLVVDETHRKSKQAWFYDDDDEIVKKISNIASKLSNYPVENQEQLQIVKYDKGGMFNEHFDACDSNECSKSFEKSGQRLFTLLIYLNDAKEFEGGETKFTVINETIKPKIGMGIFFNNVAEDQFRAHPLSKHAGLPLRSGSKWICNKWIHPLPYNN</sequence>
<keyword evidence="5" id="KW-0408">Iron</keyword>
<dbReference type="GO" id="GO:0005783">
    <property type="term" value="C:endoplasmic reticulum"/>
    <property type="evidence" value="ECO:0007669"/>
    <property type="project" value="TreeGrafter"/>
</dbReference>
<evidence type="ECO:0000256" key="4">
    <source>
        <dbReference type="ARBA" id="ARBA00023002"/>
    </source>
</evidence>
<dbReference type="AlphaFoldDB" id="A0A6C0JP92"/>
<dbReference type="InterPro" id="IPR005123">
    <property type="entry name" value="Oxoglu/Fe-dep_dioxygenase_dom"/>
</dbReference>
<feature type="transmembrane region" description="Helical" evidence="6">
    <location>
        <begin position="6"/>
        <end position="26"/>
    </location>
</feature>
<proteinExistence type="predicted"/>
<keyword evidence="2" id="KW-0479">Metal-binding</keyword>
<keyword evidence="6" id="KW-1133">Transmembrane helix</keyword>
<keyword evidence="3" id="KW-0223">Dioxygenase</keyword>
<name>A0A6C0JP92_9ZZZZ</name>
<dbReference type="InterPro" id="IPR044862">
    <property type="entry name" value="Pro_4_hyd_alph_FE2OG_OXY"/>
</dbReference>
<reference evidence="8" key="1">
    <citation type="journal article" date="2020" name="Nature">
        <title>Giant virus diversity and host interactions through global metagenomics.</title>
        <authorList>
            <person name="Schulz F."/>
            <person name="Roux S."/>
            <person name="Paez-Espino D."/>
            <person name="Jungbluth S."/>
            <person name="Walsh D.A."/>
            <person name="Denef V.J."/>
            <person name="McMahon K.D."/>
            <person name="Konstantinidis K.T."/>
            <person name="Eloe-Fadrosh E.A."/>
            <person name="Kyrpides N.C."/>
            <person name="Woyke T."/>
        </authorList>
    </citation>
    <scope>NUCLEOTIDE SEQUENCE</scope>
    <source>
        <strain evidence="8">GVMAG-S-1040241-154</strain>
    </source>
</reference>
<evidence type="ECO:0000256" key="1">
    <source>
        <dbReference type="ARBA" id="ARBA00001961"/>
    </source>
</evidence>
<evidence type="ECO:0000256" key="2">
    <source>
        <dbReference type="ARBA" id="ARBA00022723"/>
    </source>
</evidence>
<organism evidence="8">
    <name type="scientific">viral metagenome</name>
    <dbReference type="NCBI Taxonomy" id="1070528"/>
    <lineage>
        <taxon>unclassified sequences</taxon>
        <taxon>metagenomes</taxon>
        <taxon>organismal metagenomes</taxon>
    </lineage>
</organism>
<dbReference type="PANTHER" id="PTHR10869">
    <property type="entry name" value="PROLYL 4-HYDROXYLASE ALPHA SUBUNIT"/>
    <property type="match status" value="1"/>
</dbReference>
<protein>
    <recommendedName>
        <fullName evidence="7">Fe2OG dioxygenase domain-containing protein</fullName>
    </recommendedName>
</protein>
<comment type="cofactor">
    <cofactor evidence="1">
        <name>L-ascorbate</name>
        <dbReference type="ChEBI" id="CHEBI:38290"/>
    </cofactor>
</comment>
<dbReference type="InterPro" id="IPR045054">
    <property type="entry name" value="P4HA-like"/>
</dbReference>
<feature type="domain" description="Fe2OG dioxygenase" evidence="7">
    <location>
        <begin position="126"/>
        <end position="236"/>
    </location>
</feature>
<dbReference type="Gene3D" id="2.60.120.620">
    <property type="entry name" value="q2cbj1_9rhob like domain"/>
    <property type="match status" value="1"/>
</dbReference>
<dbReference type="Pfam" id="PF13640">
    <property type="entry name" value="2OG-FeII_Oxy_3"/>
    <property type="match status" value="1"/>
</dbReference>
<dbReference type="SMART" id="SM00702">
    <property type="entry name" value="P4Hc"/>
    <property type="match status" value="1"/>
</dbReference>
<dbReference type="PROSITE" id="PS51471">
    <property type="entry name" value="FE2OG_OXY"/>
    <property type="match status" value="1"/>
</dbReference>
<dbReference type="GO" id="GO:0031418">
    <property type="term" value="F:L-ascorbic acid binding"/>
    <property type="evidence" value="ECO:0007669"/>
    <property type="project" value="InterPro"/>
</dbReference>
<accession>A0A6C0JP92</accession>
<evidence type="ECO:0000259" key="7">
    <source>
        <dbReference type="PROSITE" id="PS51471"/>
    </source>
</evidence>
<keyword evidence="6" id="KW-0812">Transmembrane</keyword>